<dbReference type="InterPro" id="IPR036010">
    <property type="entry name" value="2Fe-2S_ferredoxin-like_sf"/>
</dbReference>
<dbReference type="Gene3D" id="3.30.420.480">
    <property type="entry name" value="Domain of unknown function (DUF4445)"/>
    <property type="match status" value="1"/>
</dbReference>
<dbReference type="Pfam" id="PF00111">
    <property type="entry name" value="Fer2"/>
    <property type="match status" value="1"/>
</dbReference>
<dbReference type="SUPFAM" id="SSF54292">
    <property type="entry name" value="2Fe-2S ferredoxin-like"/>
    <property type="match status" value="1"/>
</dbReference>
<dbReference type="GO" id="GO:0051536">
    <property type="term" value="F:iron-sulfur cluster binding"/>
    <property type="evidence" value="ECO:0007669"/>
    <property type="project" value="InterPro"/>
</dbReference>
<dbReference type="CDD" id="cd00207">
    <property type="entry name" value="fer2"/>
    <property type="match status" value="1"/>
</dbReference>
<dbReference type="Gene3D" id="3.10.20.30">
    <property type="match status" value="1"/>
</dbReference>
<protein>
    <submittedName>
        <fullName evidence="2">Ferredoxin</fullName>
    </submittedName>
</protein>
<evidence type="ECO:0000259" key="1">
    <source>
        <dbReference type="PROSITE" id="PS51085"/>
    </source>
</evidence>
<dbReference type="PANTHER" id="PTHR42895">
    <property type="entry name" value="IRON-SULFUR CLUSTER-BINDING PROTEIN-RELATED"/>
    <property type="match status" value="1"/>
</dbReference>
<gene>
    <name evidence="2" type="ORF">Metlim_1415</name>
</gene>
<dbReference type="InParanoid" id="H1Z2J4"/>
<dbReference type="InterPro" id="IPR040506">
    <property type="entry name" value="RACo_linker"/>
</dbReference>
<dbReference type="STRING" id="937775.Metlim_1415"/>
<dbReference type="InterPro" id="IPR001041">
    <property type="entry name" value="2Fe-2S_ferredoxin-type"/>
</dbReference>
<keyword evidence="3" id="KW-1185">Reference proteome</keyword>
<dbReference type="RefSeq" id="WP_004077273.1">
    <property type="nucleotide sequence ID" value="NZ_CM001436.1"/>
</dbReference>
<dbReference type="Pfam" id="PF17650">
    <property type="entry name" value="RACo_linker"/>
    <property type="match status" value="1"/>
</dbReference>
<dbReference type="PROSITE" id="PS51085">
    <property type="entry name" value="2FE2S_FER_2"/>
    <property type="match status" value="1"/>
</dbReference>
<dbReference type="HOGENOM" id="CLU_019091_0_0_2"/>
<dbReference type="EMBL" id="CM001436">
    <property type="protein sequence ID" value="EHQ35520.1"/>
    <property type="molecule type" value="Genomic_DNA"/>
</dbReference>
<dbReference type="Pfam" id="PF17651">
    <property type="entry name" value="Raco_middle"/>
    <property type="match status" value="1"/>
</dbReference>
<reference evidence="2 3" key="1">
    <citation type="submission" date="2011-10" db="EMBL/GenBank/DDBJ databases">
        <title>The Improved High-Quality Draft genome of Methanoplanus limicola DSM 2279.</title>
        <authorList>
            <consortium name="US DOE Joint Genome Institute (JGI-PGF)"/>
            <person name="Lucas S."/>
            <person name="Copeland A."/>
            <person name="Lapidus A."/>
            <person name="Glavina del Rio T."/>
            <person name="Dalin E."/>
            <person name="Tice H."/>
            <person name="Bruce D."/>
            <person name="Goodwin L."/>
            <person name="Pitluck S."/>
            <person name="Peters L."/>
            <person name="Mikhailova N."/>
            <person name="Lu M."/>
            <person name="Kyrpides N."/>
            <person name="Mavromatis K."/>
            <person name="Ivanova N."/>
            <person name="Markowitz V."/>
            <person name="Cheng J.-F."/>
            <person name="Hugenholtz P."/>
            <person name="Woyke T."/>
            <person name="Wu D."/>
            <person name="Wirth R."/>
            <person name="Brambilla E.-M."/>
            <person name="Klenk H.-P."/>
            <person name="Eisen J.A."/>
        </authorList>
    </citation>
    <scope>NUCLEOTIDE SEQUENCE [LARGE SCALE GENOMIC DNA]</scope>
    <source>
        <strain evidence="2 3">DSM 2279</strain>
    </source>
</reference>
<dbReference type="Pfam" id="PF14574">
    <property type="entry name" value="RACo_C_ter"/>
    <property type="match status" value="1"/>
</dbReference>
<dbReference type="Gene3D" id="3.10.20.880">
    <property type="match status" value="1"/>
</dbReference>
<dbReference type="InterPro" id="IPR027980">
    <property type="entry name" value="RACo_C"/>
</dbReference>
<dbReference type="InterPro" id="IPR041414">
    <property type="entry name" value="Raco-like_middle"/>
</dbReference>
<dbReference type="AlphaFoldDB" id="H1Z2J4"/>
<dbReference type="OrthoDB" id="31557at2157"/>
<organism evidence="2 3">
    <name type="scientific">Methanoplanus limicola DSM 2279</name>
    <dbReference type="NCBI Taxonomy" id="937775"/>
    <lineage>
        <taxon>Archaea</taxon>
        <taxon>Methanobacteriati</taxon>
        <taxon>Methanobacteriota</taxon>
        <taxon>Stenosarchaea group</taxon>
        <taxon>Methanomicrobia</taxon>
        <taxon>Methanomicrobiales</taxon>
        <taxon>Methanomicrobiaceae</taxon>
        <taxon>Methanoplanus</taxon>
    </lineage>
</organism>
<name>H1Z2J4_9EURY</name>
<dbReference type="PATRIC" id="fig|937775.9.peg.1603"/>
<sequence>MPEEKSSVSVMFEPDGKVVSGTSDTLLELALNGNVSLRGECGGAGTCGKCRVQIIRHYGSLNELTRTEEEKLSDDEIKDGYRLACQAKILSGNCTVYIPPGSRSAKREISAVGLDEDVTPEPAVKKIHIHIGKSSFSDIRPDLERLRSELRCPKETEISLGTLTELPKILRKSGWDVTVGMYGNRIISVEPGDTTEEIFGISVDIGSSKVICHLVNLITGETIARANAENPQVMYGEDIVSRITYASRKPENLGKLRRLIADTINFLIDSVCRQSGISPESVYDMVFVGNSVMHHIFLGITPKYIGVAPFIPAVGDLVSFPAKDLSLNMNGEGLVTAIPLIGGYIGSDAVANLLITKIYEQDEISLVIDIGTNSEILLGNSEKILACSAPSGPSFEGAHISSGMKAVSGAIESVKIEDGNVIYRTIDDVKPKGICGSGVIDLVAELYREKIITGTGKFRDLSHPKIKVDGVPEFVIEESFDTGNNGDITITEKDINEFLLAKGSLKTGWTILAEKFGIEPSQIKKVYLAGSFGTHVNIENAVILDIIPGIKRENIVFAGETAVGGAKIALKSVHERRKLEKILEKVEYIELSVEKSFNRRYIRSIPISRDKN</sequence>
<dbReference type="InterPro" id="IPR042259">
    <property type="entry name" value="Raco-like_middle_sf"/>
</dbReference>
<evidence type="ECO:0000313" key="2">
    <source>
        <dbReference type="EMBL" id="EHQ35520.1"/>
    </source>
</evidence>
<proteinExistence type="predicted"/>
<dbReference type="InterPro" id="IPR012675">
    <property type="entry name" value="Beta-grasp_dom_sf"/>
</dbReference>
<accession>H1Z2J4</accession>
<feature type="domain" description="2Fe-2S ferredoxin-type" evidence="1">
    <location>
        <begin position="6"/>
        <end position="102"/>
    </location>
</feature>
<evidence type="ECO:0000313" key="3">
    <source>
        <dbReference type="Proteomes" id="UP000005741"/>
    </source>
</evidence>
<dbReference type="Proteomes" id="UP000005741">
    <property type="component" value="Chromosome"/>
</dbReference>
<dbReference type="PANTHER" id="PTHR42895:SF1">
    <property type="entry name" value="IRON-SULFUR CLUSTER PROTEIN"/>
    <property type="match status" value="1"/>
</dbReference>
<dbReference type="InterPro" id="IPR052911">
    <property type="entry name" value="Corrinoid_activation_enz"/>
</dbReference>